<dbReference type="Gene3D" id="1.25.40.20">
    <property type="entry name" value="Ankyrin repeat-containing domain"/>
    <property type="match status" value="1"/>
</dbReference>
<dbReference type="Proteomes" id="UP001163823">
    <property type="component" value="Chromosome 3"/>
</dbReference>
<evidence type="ECO:0000256" key="3">
    <source>
        <dbReference type="SAM" id="Phobius"/>
    </source>
</evidence>
<organism evidence="4 5">
    <name type="scientific">Quillaja saponaria</name>
    <name type="common">Soap bark tree</name>
    <dbReference type="NCBI Taxonomy" id="32244"/>
    <lineage>
        <taxon>Eukaryota</taxon>
        <taxon>Viridiplantae</taxon>
        <taxon>Streptophyta</taxon>
        <taxon>Embryophyta</taxon>
        <taxon>Tracheophyta</taxon>
        <taxon>Spermatophyta</taxon>
        <taxon>Magnoliopsida</taxon>
        <taxon>eudicotyledons</taxon>
        <taxon>Gunneridae</taxon>
        <taxon>Pentapetalae</taxon>
        <taxon>rosids</taxon>
        <taxon>fabids</taxon>
        <taxon>Fabales</taxon>
        <taxon>Quillajaceae</taxon>
        <taxon>Quillaja</taxon>
    </lineage>
</organism>
<dbReference type="SUPFAM" id="SSF48403">
    <property type="entry name" value="Ankyrin repeat"/>
    <property type="match status" value="1"/>
</dbReference>
<dbReference type="AlphaFoldDB" id="A0AAD7Q7M4"/>
<keyword evidence="2" id="KW-0040">ANK repeat</keyword>
<evidence type="ECO:0000256" key="1">
    <source>
        <dbReference type="ARBA" id="ARBA00004413"/>
    </source>
</evidence>
<keyword evidence="5" id="KW-1185">Reference proteome</keyword>
<dbReference type="InterPro" id="IPR002110">
    <property type="entry name" value="Ankyrin_rpt"/>
</dbReference>
<evidence type="ECO:0000256" key="2">
    <source>
        <dbReference type="PROSITE-ProRule" id="PRU00023"/>
    </source>
</evidence>
<comment type="subcellular location">
    <subcellularLocation>
        <location evidence="1">Cell membrane</location>
        <topology evidence="1">Peripheral membrane protein</topology>
        <orientation evidence="1">Cytoplasmic side</orientation>
    </subcellularLocation>
</comment>
<dbReference type="PANTHER" id="PTHR24121">
    <property type="entry name" value="NO MECHANORECEPTOR POTENTIAL C, ISOFORM D-RELATED"/>
    <property type="match status" value="1"/>
</dbReference>
<feature type="transmembrane region" description="Helical" evidence="3">
    <location>
        <begin position="216"/>
        <end position="233"/>
    </location>
</feature>
<dbReference type="KEGG" id="qsa:O6P43_006171"/>
<dbReference type="PROSITE" id="PS50297">
    <property type="entry name" value="ANK_REP_REGION"/>
    <property type="match status" value="1"/>
</dbReference>
<sequence>MEPTDRMEVKLCKAGIQGNSNSFNNFIDGNNCSNLYEVTAYGKTVLHLAPKSGKTDVAKKILKVKDLKLLILYRKNKNDETGLHIAARLGYFDFLKLLMDQSKEEEVETGMKLLRFENKEGNTVLHKAARNGHLNIVDLLLKEDPILLILVNKAAESPFFVAVDRGLFKIAMLMLQTDSPDGCSHLGGNNMNALHAAVLRKVVFGNNSSLGQLRRFSTIWSFLIPFLYIFTPLVKKETLQAKFTEMETLKMKVLFALIVVLMAVQNVKAVEAPAPSPTSDATTTLFVPTMLASLLALAIGLLF</sequence>
<reference evidence="4" key="1">
    <citation type="journal article" date="2023" name="Science">
        <title>Elucidation of the pathway for biosynthesis of saponin adjuvants from the soapbark tree.</title>
        <authorList>
            <person name="Reed J."/>
            <person name="Orme A."/>
            <person name="El-Demerdash A."/>
            <person name="Owen C."/>
            <person name="Martin L.B.B."/>
            <person name="Misra R.C."/>
            <person name="Kikuchi S."/>
            <person name="Rejzek M."/>
            <person name="Martin A.C."/>
            <person name="Harkess A."/>
            <person name="Leebens-Mack J."/>
            <person name="Louveau T."/>
            <person name="Stephenson M.J."/>
            <person name="Osbourn A."/>
        </authorList>
    </citation>
    <scope>NUCLEOTIDE SEQUENCE</scope>
    <source>
        <strain evidence="4">S10</strain>
    </source>
</reference>
<keyword evidence="3" id="KW-0472">Membrane</keyword>
<keyword evidence="3" id="KW-0812">Transmembrane</keyword>
<gene>
    <name evidence="4" type="ORF">O6P43_006171</name>
</gene>
<evidence type="ECO:0000313" key="5">
    <source>
        <dbReference type="Proteomes" id="UP001163823"/>
    </source>
</evidence>
<feature type="repeat" description="ANK" evidence="2">
    <location>
        <begin position="78"/>
        <end position="110"/>
    </location>
</feature>
<feature type="transmembrane region" description="Helical" evidence="3">
    <location>
        <begin position="253"/>
        <end position="270"/>
    </location>
</feature>
<feature type="transmembrane region" description="Helical" evidence="3">
    <location>
        <begin position="282"/>
        <end position="302"/>
    </location>
</feature>
<proteinExistence type="predicted"/>
<dbReference type="SMART" id="SM00248">
    <property type="entry name" value="ANK"/>
    <property type="match status" value="3"/>
</dbReference>
<dbReference type="InterPro" id="IPR036770">
    <property type="entry name" value="Ankyrin_rpt-contain_sf"/>
</dbReference>
<comment type="caution">
    <text evidence="4">The sequence shown here is derived from an EMBL/GenBank/DDBJ whole genome shotgun (WGS) entry which is preliminary data.</text>
</comment>
<dbReference type="GO" id="GO:0005886">
    <property type="term" value="C:plasma membrane"/>
    <property type="evidence" value="ECO:0007669"/>
    <property type="project" value="UniProtKB-SubCell"/>
</dbReference>
<dbReference type="Pfam" id="PF12796">
    <property type="entry name" value="Ank_2"/>
    <property type="match status" value="1"/>
</dbReference>
<protein>
    <submittedName>
        <fullName evidence="4">Ankyrin repeat-containing protein</fullName>
    </submittedName>
</protein>
<keyword evidence="3" id="KW-1133">Transmembrane helix</keyword>
<feature type="repeat" description="ANK" evidence="2">
    <location>
        <begin position="120"/>
        <end position="142"/>
    </location>
</feature>
<evidence type="ECO:0000313" key="4">
    <source>
        <dbReference type="EMBL" id="KAJ7976383.1"/>
    </source>
</evidence>
<dbReference type="PANTHER" id="PTHR24121:SF22">
    <property type="entry name" value="PROTEIN ACCELERATED CELL DEATH 6-LIKE"/>
    <property type="match status" value="1"/>
</dbReference>
<name>A0AAD7Q7M4_QUISA</name>
<dbReference type="PROSITE" id="PS50088">
    <property type="entry name" value="ANK_REPEAT"/>
    <property type="match status" value="2"/>
</dbReference>
<dbReference type="EMBL" id="JARAOO010000003">
    <property type="protein sequence ID" value="KAJ7976383.1"/>
    <property type="molecule type" value="Genomic_DNA"/>
</dbReference>
<accession>A0AAD7Q7M4</accession>